<evidence type="ECO:0000313" key="2">
    <source>
        <dbReference type="Proteomes" id="UP001162001"/>
    </source>
</evidence>
<protein>
    <submittedName>
        <fullName evidence="1">Uncharacterized protein</fullName>
    </submittedName>
</protein>
<gene>
    <name evidence="1" type="ORF">Fadolivirus_1_1108</name>
</gene>
<dbReference type="EMBL" id="MT418680">
    <property type="protein sequence ID" value="QKF94566.1"/>
    <property type="molecule type" value="Genomic_DNA"/>
</dbReference>
<dbReference type="Proteomes" id="UP001162001">
    <property type="component" value="Segment"/>
</dbReference>
<keyword evidence="2" id="KW-1185">Reference proteome</keyword>
<evidence type="ECO:0000313" key="1">
    <source>
        <dbReference type="EMBL" id="QKF94566.1"/>
    </source>
</evidence>
<sequence>MNQIIKLQKALKDIQSISDIISVSLIDDNIDTWKINLKYPDNRCVILQFVFHLTEPLPPKATVVFPTDLEYVCFEELGCTKWGNNGDIVVLLLSLYNEYKNKAQQYSEDKKIRTKEKAQEKWEYVKSQHLDWDFKDVEKLMAEIPEEVIKELRIKAKEAIDSNCADTA</sequence>
<proteinExistence type="predicted"/>
<organism evidence="1 2">
    <name type="scientific">Fadolivirus FV1/VV64</name>
    <dbReference type="NCBI Taxonomy" id="3070911"/>
    <lineage>
        <taxon>Viruses</taxon>
        <taxon>Varidnaviria</taxon>
        <taxon>Bamfordvirae</taxon>
        <taxon>Nucleocytoviricota</taxon>
        <taxon>Megaviricetes</taxon>
        <taxon>Imitervirales</taxon>
        <taxon>Mimiviridae</taxon>
        <taxon>Klosneuvirinae</taxon>
        <taxon>Fadolivirus</taxon>
        <taxon>Fadolivirus algeromassiliense</taxon>
    </lineage>
</organism>
<name>A0A7D3QWG8_9VIRU</name>
<reference evidence="1 2" key="1">
    <citation type="submission" date="2020-04" db="EMBL/GenBank/DDBJ databases">
        <title>Advantages and limits of metagenomic assembly and binning of a giant virus.</title>
        <authorList>
            <person name="Schulz F."/>
            <person name="Andreani J."/>
            <person name="Francis R."/>
            <person name="Boudjemaa H."/>
            <person name="Bou Khalil J.Y."/>
            <person name="Lee J."/>
            <person name="La Scola B."/>
            <person name="Woyke T."/>
        </authorList>
    </citation>
    <scope>NUCLEOTIDE SEQUENCE [LARGE SCALE GENOMIC DNA]</scope>
    <source>
        <strain evidence="1 2">FV1/VV64</strain>
    </source>
</reference>
<accession>A0A7D3QWG8</accession>